<gene>
    <name evidence="1" type="ORF">F963_02330</name>
</gene>
<proteinExistence type="predicted"/>
<organism evidence="1 2">
    <name type="scientific">Acinetobacter bereziniae NIPH 3</name>
    <dbReference type="NCBI Taxonomy" id="1217651"/>
    <lineage>
        <taxon>Bacteria</taxon>
        <taxon>Pseudomonadati</taxon>
        <taxon>Pseudomonadota</taxon>
        <taxon>Gammaproteobacteria</taxon>
        <taxon>Moraxellales</taxon>
        <taxon>Moraxellaceae</taxon>
        <taxon>Acinetobacter</taxon>
    </lineage>
</organism>
<dbReference type="EMBL" id="APPK01000037">
    <property type="protein sequence ID" value="ENV21700.1"/>
    <property type="molecule type" value="Genomic_DNA"/>
</dbReference>
<dbReference type="Proteomes" id="UP000013270">
    <property type="component" value="Unassembled WGS sequence"/>
</dbReference>
<comment type="caution">
    <text evidence="1">The sequence shown here is derived from an EMBL/GenBank/DDBJ whole genome shotgun (WGS) entry which is preliminary data.</text>
</comment>
<accession>N8YR31</accession>
<dbReference type="AlphaFoldDB" id="N8YR31"/>
<evidence type="ECO:0000313" key="1">
    <source>
        <dbReference type="EMBL" id="ENV21700.1"/>
    </source>
</evidence>
<protein>
    <submittedName>
        <fullName evidence="1">Uncharacterized protein</fullName>
    </submittedName>
</protein>
<sequence length="64" mass="7556">MMYSIFLKWQETIPCMQFLGLIVQNENIKQQTMAKFQAYADLAKQKILREAFNTQPLSMHKVMS</sequence>
<name>N8YR31_ACIBZ</name>
<evidence type="ECO:0000313" key="2">
    <source>
        <dbReference type="Proteomes" id="UP000013270"/>
    </source>
</evidence>
<dbReference type="HOGENOM" id="CLU_2857394_0_0_6"/>
<dbReference type="PATRIC" id="fig|1217651.3.peg.2293"/>
<reference evidence="1 2" key="1">
    <citation type="submission" date="2013-02" db="EMBL/GenBank/DDBJ databases">
        <title>The Genome Sequence of Acinetobacter bereziniae NIPH 3.</title>
        <authorList>
            <consortium name="The Broad Institute Genome Sequencing Platform"/>
            <consortium name="The Broad Institute Genome Sequencing Center for Infectious Disease"/>
            <person name="Cerqueira G."/>
            <person name="Feldgarden M."/>
            <person name="Courvalin P."/>
            <person name="Perichon B."/>
            <person name="Grillot-Courvalin C."/>
            <person name="Clermont D."/>
            <person name="Rocha E."/>
            <person name="Yoon E.-J."/>
            <person name="Nemec A."/>
            <person name="Walker B."/>
            <person name="Young S.K."/>
            <person name="Zeng Q."/>
            <person name="Gargeya S."/>
            <person name="Fitzgerald M."/>
            <person name="Haas B."/>
            <person name="Abouelleil A."/>
            <person name="Alvarado L."/>
            <person name="Arachchi H.M."/>
            <person name="Berlin A.M."/>
            <person name="Chapman S.B."/>
            <person name="Dewar J."/>
            <person name="Goldberg J."/>
            <person name="Griggs A."/>
            <person name="Gujja S."/>
            <person name="Hansen M."/>
            <person name="Howarth C."/>
            <person name="Imamovic A."/>
            <person name="Larimer J."/>
            <person name="McCowan C."/>
            <person name="Murphy C."/>
            <person name="Neiman D."/>
            <person name="Pearson M."/>
            <person name="Priest M."/>
            <person name="Roberts A."/>
            <person name="Saif S."/>
            <person name="Shea T."/>
            <person name="Sisk P."/>
            <person name="Sykes S."/>
            <person name="Wortman J."/>
            <person name="Nusbaum C."/>
            <person name="Birren B."/>
        </authorList>
    </citation>
    <scope>NUCLEOTIDE SEQUENCE [LARGE SCALE GENOMIC DNA]</scope>
    <source>
        <strain evidence="1 2">NIPH 3</strain>
    </source>
</reference>